<accession>A0ABP7N008</accession>
<sequence length="385" mass="41234">MSDEVTKWLARTALPLAGLSAGGPVDDLRPLGEALDGVRIVGLGEATHGTAEFFRLKHRLLEYLVTEHGFTVLAMEASASAAPAVDAYVRHGVGDAAEALAGLGFWTWRTREMLAVLTWMRAYNKGRPDAAKVRFAGVDPQKCGPSLTALDAFLRRTAPDRAAGLLAPLRVLADAAPGSRPDPERRLVHEAGELLEFLRGTAPEAADAHGHARLLVRAADVVTRPGRHEDPEETVFAARDRYMAEAVGDLLDDPAARVALWAHNGHLAKGRYGRAVAAMGHHLHARHGDAYYALGLLFGSGAFRARRLRRLPWSRRRAGAAVAHRIGPARPGTLEARLAEAVPGDHLLDLRGAAGAPRAVREWLKGPHPARSFGARCPAGPTGCT</sequence>
<dbReference type="Gene3D" id="3.30.1870.10">
    <property type="entry name" value="EreA-like, domain 2"/>
    <property type="match status" value="1"/>
</dbReference>
<reference evidence="2" key="1">
    <citation type="journal article" date="2019" name="Int. J. Syst. Evol. Microbiol.">
        <title>The Global Catalogue of Microorganisms (GCM) 10K type strain sequencing project: providing services to taxonomists for standard genome sequencing and annotation.</title>
        <authorList>
            <consortium name="The Broad Institute Genomics Platform"/>
            <consortium name="The Broad Institute Genome Sequencing Center for Infectious Disease"/>
            <person name="Wu L."/>
            <person name="Ma J."/>
        </authorList>
    </citation>
    <scope>NUCLEOTIDE SEQUENCE [LARGE SCALE GENOMIC DNA]</scope>
    <source>
        <strain evidence="2">JCM 16956</strain>
    </source>
</reference>
<dbReference type="CDD" id="cd14728">
    <property type="entry name" value="Ere-like"/>
    <property type="match status" value="1"/>
</dbReference>
<evidence type="ECO:0008006" key="3">
    <source>
        <dbReference type="Google" id="ProtNLM"/>
    </source>
</evidence>
<gene>
    <name evidence="1" type="ORF">GCM10022244_47810</name>
</gene>
<keyword evidence="2" id="KW-1185">Reference proteome</keyword>
<dbReference type="Gene3D" id="3.40.1660.10">
    <property type="entry name" value="EreA-like (biosynthetic domain)"/>
    <property type="match status" value="1"/>
</dbReference>
<dbReference type="PANTHER" id="PTHR31299:SF0">
    <property type="entry name" value="ESTERASE, PUTATIVE (AFU_ORTHOLOGUE AFUA_1G05850)-RELATED"/>
    <property type="match status" value="1"/>
</dbReference>
<dbReference type="InterPro" id="IPR007815">
    <property type="entry name" value="Emycin_Estase"/>
</dbReference>
<evidence type="ECO:0000313" key="1">
    <source>
        <dbReference type="EMBL" id="GAA3933760.1"/>
    </source>
</evidence>
<dbReference type="InterPro" id="IPR014622">
    <property type="entry name" value="UCP036794_erythomycin"/>
</dbReference>
<protein>
    <recommendedName>
        <fullName evidence="3">Erythromycin esterase</fullName>
    </recommendedName>
</protein>
<dbReference type="Proteomes" id="UP001501000">
    <property type="component" value="Unassembled WGS sequence"/>
</dbReference>
<name>A0ABP7N008_9ACTN</name>
<evidence type="ECO:0000313" key="2">
    <source>
        <dbReference type="Proteomes" id="UP001501000"/>
    </source>
</evidence>
<dbReference type="SUPFAM" id="SSF159501">
    <property type="entry name" value="EreA/ChaN-like"/>
    <property type="match status" value="1"/>
</dbReference>
<dbReference type="InterPro" id="IPR052036">
    <property type="entry name" value="Hydrolase/PRTase-associated"/>
</dbReference>
<dbReference type="PANTHER" id="PTHR31299">
    <property type="entry name" value="ESTERASE, PUTATIVE (AFU_ORTHOLOGUE AFUA_1G05850)-RELATED"/>
    <property type="match status" value="1"/>
</dbReference>
<comment type="caution">
    <text evidence="1">The sequence shown here is derived from an EMBL/GenBank/DDBJ whole genome shotgun (WGS) entry which is preliminary data.</text>
</comment>
<dbReference type="EMBL" id="BAABAJ010000019">
    <property type="protein sequence ID" value="GAA3933760.1"/>
    <property type="molecule type" value="Genomic_DNA"/>
</dbReference>
<proteinExistence type="predicted"/>
<organism evidence="1 2">
    <name type="scientific">Streptomyces gulbargensis</name>
    <dbReference type="NCBI Taxonomy" id="364901"/>
    <lineage>
        <taxon>Bacteria</taxon>
        <taxon>Bacillati</taxon>
        <taxon>Actinomycetota</taxon>
        <taxon>Actinomycetes</taxon>
        <taxon>Kitasatosporales</taxon>
        <taxon>Streptomycetaceae</taxon>
        <taxon>Streptomyces</taxon>
    </lineage>
</organism>
<dbReference type="Pfam" id="PF05139">
    <property type="entry name" value="Erythro_esteras"/>
    <property type="match status" value="1"/>
</dbReference>
<dbReference type="Gene3D" id="1.20.1440.30">
    <property type="entry name" value="Biosynthetic Protein domain"/>
    <property type="match status" value="1"/>
</dbReference>
<dbReference type="RefSeq" id="WP_345286203.1">
    <property type="nucleotide sequence ID" value="NZ_BAABAJ010000019.1"/>
</dbReference>
<dbReference type="PIRSF" id="PIRSF036794">
    <property type="entry name" value="UCP_erythr_ester"/>
    <property type="match status" value="1"/>
</dbReference>